<dbReference type="NCBIfam" id="TIGR04366">
    <property type="entry name" value="cupin_WbuC"/>
    <property type="match status" value="1"/>
</dbReference>
<evidence type="ECO:0000259" key="1">
    <source>
        <dbReference type="Pfam" id="PF19480"/>
    </source>
</evidence>
<dbReference type="RefSeq" id="WP_202635090.1">
    <property type="nucleotide sequence ID" value="NZ_CP010554.1"/>
</dbReference>
<dbReference type="InterPro" id="IPR011051">
    <property type="entry name" value="RmlC_Cupin_sf"/>
</dbReference>
<dbReference type="Proteomes" id="UP000061603">
    <property type="component" value="Chromosome"/>
</dbReference>
<keyword evidence="3" id="KW-1185">Reference proteome</keyword>
<feature type="domain" description="Cupin fold metalloprotein WbuC cupin" evidence="1">
    <location>
        <begin position="5"/>
        <end position="87"/>
    </location>
</feature>
<dbReference type="InterPro" id="IPR027565">
    <property type="entry name" value="Cupin_WbuC"/>
</dbReference>
<name>A0A0C5JB80_9PROT</name>
<protein>
    <recommendedName>
        <fullName evidence="1">Cupin fold metalloprotein WbuC cupin domain-containing protein</fullName>
    </recommendedName>
</protein>
<sequence length="171" mass="18292">MTTLIDNPLLDNLCAAAAASLRRRKNHNLHLSDDAPAHRLLNAVQPDSYIAPHRHLDPTKDETFVVLRGLMGLLIFDDAGQIVKQIKVSAGTQSAGAGDTVNGAENIILGVDIPAGTWHTSLALVPDTVILEAKAGPYHPLTEAERAPWAPAENTPEAAAYLANWHAAFEV</sequence>
<dbReference type="CDD" id="cd07005">
    <property type="entry name" value="cupin_WbuC-like"/>
    <property type="match status" value="1"/>
</dbReference>
<dbReference type="HOGENOM" id="CLU_121835_0_0_4"/>
<dbReference type="Pfam" id="PF19480">
    <property type="entry name" value="DUF6016"/>
    <property type="match status" value="1"/>
</dbReference>
<evidence type="ECO:0000313" key="2">
    <source>
        <dbReference type="EMBL" id="AJP49004.1"/>
    </source>
</evidence>
<organism evidence="2 3">
    <name type="scientific">Rugosibacter aromaticivorans</name>
    <dbReference type="NCBI Taxonomy" id="1565605"/>
    <lineage>
        <taxon>Bacteria</taxon>
        <taxon>Pseudomonadati</taxon>
        <taxon>Pseudomonadota</taxon>
        <taxon>Betaproteobacteria</taxon>
        <taxon>Nitrosomonadales</taxon>
        <taxon>Sterolibacteriaceae</taxon>
        <taxon>Rugosibacter</taxon>
    </lineage>
</organism>
<dbReference type="InterPro" id="IPR046058">
    <property type="entry name" value="WbuC_cupin"/>
</dbReference>
<dbReference type="EMBL" id="CP010554">
    <property type="protein sequence ID" value="AJP49004.1"/>
    <property type="molecule type" value="Genomic_DNA"/>
</dbReference>
<dbReference type="STRING" id="1565605.PG1C_12375"/>
<accession>A0A0C5JB80</accession>
<dbReference type="KEGG" id="rbu:PG1C_12375"/>
<dbReference type="SUPFAM" id="SSF51182">
    <property type="entry name" value="RmlC-like cupins"/>
    <property type="match status" value="1"/>
</dbReference>
<evidence type="ECO:0000313" key="3">
    <source>
        <dbReference type="Proteomes" id="UP000061603"/>
    </source>
</evidence>
<gene>
    <name evidence="2" type="ORF">PG1C_12375</name>
</gene>
<reference evidence="2 3" key="1">
    <citation type="journal article" date="2015" name="Genome Announc.">
        <title>Complete Genome Sequence of a Novel Bacterium within the Family Rhodocyclaceae That Degrades Polycyclic Aromatic Hydrocarbons.</title>
        <authorList>
            <person name="Singleton D.R."/>
            <person name="Dickey A.N."/>
            <person name="Scholl E.H."/>
            <person name="Wright F.A."/>
            <person name="Aitken M.D."/>
        </authorList>
    </citation>
    <scope>NUCLEOTIDE SEQUENCE [LARGE SCALE GENOMIC DNA]</scope>
    <source>
        <strain evidence="3">PG1-Ca6</strain>
    </source>
</reference>
<proteinExistence type="predicted"/>
<dbReference type="AlphaFoldDB" id="A0A0C5JB80"/>